<comment type="caution">
    <text evidence="2">The sequence shown here is derived from an EMBL/GenBank/DDBJ whole genome shotgun (WGS) entry which is preliminary data.</text>
</comment>
<sequence>MICSILGSGCDIPKNILPTYGKVIRRVFWHSKKNRSKGTLSTTTVSSSCEEVANKLEDTWKRASIPITDHYSILRKIRSYHAKYRDLLKSYKARKDVENYCKQVETFRKKATALFDILTRIGKSFESCCCKKERKVPMNEREFLLDQRTERKALIGSLDRKVTLQKTKAAKRKFKQERYENRNETLTVVSSCSMDLNDECKLKGRVCEHLDLSAPSAIVESGA</sequence>
<accession>A0A4Y2WH96</accession>
<reference evidence="2 3" key="1">
    <citation type="journal article" date="2019" name="Sci. Rep.">
        <title>Orb-weaving spider Araneus ventricosus genome elucidates the spidroin gene catalogue.</title>
        <authorList>
            <person name="Kono N."/>
            <person name="Nakamura H."/>
            <person name="Ohtoshi R."/>
            <person name="Moran D.A.P."/>
            <person name="Shinohara A."/>
            <person name="Yoshida Y."/>
            <person name="Fujiwara M."/>
            <person name="Mori M."/>
            <person name="Tomita M."/>
            <person name="Arakawa K."/>
        </authorList>
    </citation>
    <scope>NUCLEOTIDE SEQUENCE [LARGE SCALE GENOMIC DNA]</scope>
</reference>
<name>A0A4Y2WH96_ARAVE</name>
<dbReference type="EMBL" id="BGPR01060464">
    <property type="protein sequence ID" value="GBO36316.1"/>
    <property type="molecule type" value="Genomic_DNA"/>
</dbReference>
<dbReference type="AlphaFoldDB" id="A0A4Y2WH96"/>
<evidence type="ECO:0000313" key="3">
    <source>
        <dbReference type="Proteomes" id="UP000499080"/>
    </source>
</evidence>
<organism evidence="2 3">
    <name type="scientific">Araneus ventricosus</name>
    <name type="common">Orbweaver spider</name>
    <name type="synonym">Epeira ventricosa</name>
    <dbReference type="NCBI Taxonomy" id="182803"/>
    <lineage>
        <taxon>Eukaryota</taxon>
        <taxon>Metazoa</taxon>
        <taxon>Ecdysozoa</taxon>
        <taxon>Arthropoda</taxon>
        <taxon>Chelicerata</taxon>
        <taxon>Arachnida</taxon>
        <taxon>Araneae</taxon>
        <taxon>Araneomorphae</taxon>
        <taxon>Entelegynae</taxon>
        <taxon>Araneoidea</taxon>
        <taxon>Araneidae</taxon>
        <taxon>Araneus</taxon>
    </lineage>
</organism>
<evidence type="ECO:0000313" key="1">
    <source>
        <dbReference type="EMBL" id="GBO36316.1"/>
    </source>
</evidence>
<dbReference type="EMBL" id="BGPR01060466">
    <property type="protein sequence ID" value="GBO36321.1"/>
    <property type="molecule type" value="Genomic_DNA"/>
</dbReference>
<protein>
    <submittedName>
        <fullName evidence="2">Uncharacterized protein</fullName>
    </submittedName>
</protein>
<gene>
    <name evidence="1" type="ORF">AVEN_193725_1</name>
    <name evidence="2" type="ORF">AVEN_264097_1</name>
</gene>
<dbReference type="Proteomes" id="UP000499080">
    <property type="component" value="Unassembled WGS sequence"/>
</dbReference>
<proteinExistence type="predicted"/>
<keyword evidence="3" id="KW-1185">Reference proteome</keyword>
<evidence type="ECO:0000313" key="2">
    <source>
        <dbReference type="EMBL" id="GBO36321.1"/>
    </source>
</evidence>
<dbReference type="OrthoDB" id="7464755at2759"/>